<evidence type="ECO:0000313" key="3">
    <source>
        <dbReference type="Proteomes" id="UP000318821"/>
    </source>
</evidence>
<reference evidence="3" key="1">
    <citation type="submission" date="2019-02" db="EMBL/GenBank/DDBJ databases">
        <title>FDA dAtabase for Regulatory Grade micrObial Sequences (FDA-ARGOS): Supporting development and validation of Infectious Disease Dx tests.</title>
        <authorList>
            <person name="Duncan R."/>
            <person name="Fisher C."/>
            <person name="Tallon L."/>
            <person name="Sadzewicz L."/>
            <person name="Sengamalay N."/>
            <person name="Ott S."/>
            <person name="Godinez A."/>
            <person name="Nagaraj S."/>
            <person name="Vavikolanu K."/>
            <person name="Vyas G."/>
            <person name="Nadendla S."/>
            <person name="Aluvathingal J."/>
            <person name="Sichtig H."/>
        </authorList>
    </citation>
    <scope>NUCLEOTIDE SEQUENCE [LARGE SCALE GENOMIC DNA]</scope>
    <source>
        <strain evidence="3">FDAARGOS_360</strain>
    </source>
</reference>
<proteinExistence type="predicted"/>
<evidence type="ECO:0000256" key="1">
    <source>
        <dbReference type="SAM" id="MobiDB-lite"/>
    </source>
</evidence>
<feature type="region of interest" description="Disordered" evidence="1">
    <location>
        <begin position="1"/>
        <end position="24"/>
    </location>
</feature>
<dbReference type="EMBL" id="RHLD01000006">
    <property type="protein sequence ID" value="TPP55385.1"/>
    <property type="molecule type" value="Genomic_DNA"/>
</dbReference>
<name>A0A504Y590_LEIDO</name>
<dbReference type="AlphaFoldDB" id="A0A504Y590"/>
<accession>A0A504Y590</accession>
<evidence type="ECO:0000313" key="2">
    <source>
        <dbReference type="EMBL" id="TPP55385.1"/>
    </source>
</evidence>
<protein>
    <submittedName>
        <fullName evidence="2">Uncharacterized protein</fullName>
    </submittedName>
</protein>
<dbReference type="Proteomes" id="UP000318821">
    <property type="component" value="Unassembled WGS sequence"/>
</dbReference>
<sequence>MDAILLRPHSAPPCGADQRPAKKPLQRIASRRLRDRSAIHAPAAPQGTKTAAAFVGPTPAHAAANITAPQRPKRGPHHTRRIMALPDHRPALCVRAHKNKSKIARLACPFLQLSDPNSRRKLAGAPHCKQQQLSAASTHLEEHRQPRLRVDTQPTRRIGPQAAAVVKVGKTRRAMLRAVCPHECDPSTDLLRYSMARLETALLHGAAAWSESAGWKLQEACVDLHARVAAVAVATPKNADNRALLEEADLLSTRPHTSSCAAPACVILHSLAAVVPHQKDAAAQLTRRQETVLVQSRTGTRLVLRIPATAASARPALPTEGVRPGAVPAMPREIRGSLALHGLPPSGACGLMAAAPPASRQNQDVAAIVCANTSVQFPA</sequence>
<gene>
    <name evidence="2" type="ORF">CGC20_9895</name>
</gene>
<organism evidence="2 3">
    <name type="scientific">Leishmania donovani</name>
    <dbReference type="NCBI Taxonomy" id="5661"/>
    <lineage>
        <taxon>Eukaryota</taxon>
        <taxon>Discoba</taxon>
        <taxon>Euglenozoa</taxon>
        <taxon>Kinetoplastea</taxon>
        <taxon>Metakinetoplastina</taxon>
        <taxon>Trypanosomatida</taxon>
        <taxon>Trypanosomatidae</taxon>
        <taxon>Leishmaniinae</taxon>
        <taxon>Leishmania</taxon>
    </lineage>
</organism>
<comment type="caution">
    <text evidence="2">The sequence shown here is derived from an EMBL/GenBank/DDBJ whole genome shotgun (WGS) entry which is preliminary data.</text>
</comment>